<keyword evidence="5" id="KW-0963">Cytoplasm</keyword>
<dbReference type="HAMAP" id="MF_00013">
    <property type="entry name" value="LipB"/>
    <property type="match status" value="1"/>
</dbReference>
<comment type="pathway">
    <text evidence="1 5 6">Protein modification; protein lipoylation via endogenous pathway; protein N(6)-(lipoyl)lysine from octanoyl-[acyl-carrier-protein]: step 1/2.</text>
</comment>
<evidence type="ECO:0000256" key="2">
    <source>
        <dbReference type="ARBA" id="ARBA00022679"/>
    </source>
</evidence>
<feature type="binding site" evidence="8">
    <location>
        <begin position="68"/>
        <end position="75"/>
    </location>
    <ligand>
        <name>substrate</name>
    </ligand>
</feature>
<dbReference type="AlphaFoldDB" id="A0A923E743"/>
<dbReference type="Pfam" id="PF21948">
    <property type="entry name" value="LplA-B_cat"/>
    <property type="match status" value="1"/>
</dbReference>
<dbReference type="RefSeq" id="WP_184452775.1">
    <property type="nucleotide sequence ID" value="NZ_JACHMK010000001.1"/>
</dbReference>
<evidence type="ECO:0000256" key="4">
    <source>
        <dbReference type="ARBA" id="ARBA00024732"/>
    </source>
</evidence>
<organism evidence="11 12">
    <name type="scientific">Schaalia hyovaginalis</name>
    <dbReference type="NCBI Taxonomy" id="29316"/>
    <lineage>
        <taxon>Bacteria</taxon>
        <taxon>Bacillati</taxon>
        <taxon>Actinomycetota</taxon>
        <taxon>Actinomycetes</taxon>
        <taxon>Actinomycetales</taxon>
        <taxon>Actinomycetaceae</taxon>
        <taxon>Schaalia</taxon>
    </lineage>
</organism>
<evidence type="ECO:0000256" key="3">
    <source>
        <dbReference type="ARBA" id="ARBA00023315"/>
    </source>
</evidence>
<dbReference type="CDD" id="cd16444">
    <property type="entry name" value="LipB"/>
    <property type="match status" value="1"/>
</dbReference>
<dbReference type="GO" id="GO:0009249">
    <property type="term" value="P:protein lipoylation"/>
    <property type="evidence" value="ECO:0007669"/>
    <property type="project" value="InterPro"/>
</dbReference>
<comment type="miscellaneous">
    <text evidence="5">In the reaction, the free carboxyl group of octanoic acid is attached via an amide linkage to the epsilon-amino group of a specific lysine residue of lipoyl domains of lipoate-dependent enzymes.</text>
</comment>
<feature type="binding site" evidence="5 8">
    <location>
        <begin position="153"/>
        <end position="155"/>
    </location>
    <ligand>
        <name>substrate</name>
    </ligand>
</feature>
<dbReference type="Proteomes" id="UP000617426">
    <property type="component" value="Unassembled WGS sequence"/>
</dbReference>
<keyword evidence="3 5" id="KW-0012">Acyltransferase</keyword>
<comment type="subcellular location">
    <subcellularLocation>
        <location evidence="5">Cytoplasm</location>
    </subcellularLocation>
</comment>
<protein>
    <recommendedName>
        <fullName evidence="5 6">Octanoyltransferase</fullName>
        <ecNumber evidence="5 6">2.3.1.181</ecNumber>
    </recommendedName>
    <alternativeName>
        <fullName evidence="5">Lipoate-protein ligase B</fullName>
    </alternativeName>
    <alternativeName>
        <fullName evidence="5">Lipoyl/octanoyl transferase</fullName>
    </alternativeName>
    <alternativeName>
        <fullName evidence="5">Octanoyl-[acyl-carrier-protein]-protein N-octanoyltransferase</fullName>
    </alternativeName>
</protein>
<evidence type="ECO:0000313" key="11">
    <source>
        <dbReference type="EMBL" id="MBB6334786.1"/>
    </source>
</evidence>
<evidence type="ECO:0000256" key="8">
    <source>
        <dbReference type="PIRSR" id="PIRSR016262-2"/>
    </source>
</evidence>
<evidence type="ECO:0000256" key="1">
    <source>
        <dbReference type="ARBA" id="ARBA00004821"/>
    </source>
</evidence>
<feature type="binding site" evidence="5 8">
    <location>
        <begin position="140"/>
        <end position="142"/>
    </location>
    <ligand>
        <name>substrate</name>
    </ligand>
</feature>
<gene>
    <name evidence="5" type="primary">lipB</name>
    <name evidence="11" type="ORF">HD592_001351</name>
</gene>
<accession>A0A923E743</accession>
<dbReference type="PANTHER" id="PTHR10993:SF7">
    <property type="entry name" value="LIPOYLTRANSFERASE 2, MITOCHONDRIAL-RELATED"/>
    <property type="match status" value="1"/>
</dbReference>
<evidence type="ECO:0000256" key="7">
    <source>
        <dbReference type="PIRSR" id="PIRSR016262-1"/>
    </source>
</evidence>
<sequence>MRVIDLIDSGLTDYAEVDRLQRELHGKAAAGEGDFLILAEFTPTWTAGRHTKPEDVPDTTLPIIRTDRAGSATWHGPGQVVCYPVVKLKEPVDLYAWIRSVEAGVIGTVREDWGLDARRIDGRAGVWLTEEGRRDRKICAIGLKVARGATLHGVALNVDIDPAAAFSGIIPCGLADADVASLSWEGVRTTVREAANALVVRLFDSIRPQLADPDPILENWSAS</sequence>
<dbReference type="EMBL" id="JACHMK010000001">
    <property type="protein sequence ID" value="MBB6334786.1"/>
    <property type="molecule type" value="Genomic_DNA"/>
</dbReference>
<feature type="site" description="Lowers pKa of active site Cys" evidence="5 9">
    <location>
        <position position="137"/>
    </location>
</feature>
<dbReference type="GO" id="GO:0033819">
    <property type="term" value="F:lipoyl(octanoyl) transferase activity"/>
    <property type="evidence" value="ECO:0007669"/>
    <property type="project" value="UniProtKB-EC"/>
</dbReference>
<dbReference type="PROSITE" id="PS51733">
    <property type="entry name" value="BPL_LPL_CATALYTIC"/>
    <property type="match status" value="1"/>
</dbReference>
<evidence type="ECO:0000313" key="12">
    <source>
        <dbReference type="Proteomes" id="UP000617426"/>
    </source>
</evidence>
<feature type="domain" description="BPL/LPL catalytic" evidence="10">
    <location>
        <begin position="30"/>
        <end position="210"/>
    </location>
</feature>
<dbReference type="NCBIfam" id="TIGR00214">
    <property type="entry name" value="lipB"/>
    <property type="match status" value="1"/>
</dbReference>
<comment type="function">
    <text evidence="4 5 6">Catalyzes the transfer of endogenously produced octanoic acid from octanoyl-acyl-carrier-protein onto the lipoyl domains of lipoate-dependent enzymes. Lipoyl-ACP can also act as a substrate although octanoyl-ACP is likely to be the physiological substrate.</text>
</comment>
<name>A0A923E743_9ACTO</name>
<dbReference type="InterPro" id="IPR000544">
    <property type="entry name" value="Octanoyltransferase"/>
</dbReference>
<feature type="active site" description="Acyl-thioester intermediate" evidence="5 7">
    <location>
        <position position="172"/>
    </location>
</feature>
<proteinExistence type="inferred from homology"/>
<keyword evidence="2 5" id="KW-0808">Transferase</keyword>
<evidence type="ECO:0000256" key="6">
    <source>
        <dbReference type="PIRNR" id="PIRNR016262"/>
    </source>
</evidence>
<comment type="catalytic activity">
    <reaction evidence="5 6">
        <text>octanoyl-[ACP] + L-lysyl-[protein] = N(6)-octanoyl-L-lysyl-[protein] + holo-[ACP] + H(+)</text>
        <dbReference type="Rhea" id="RHEA:17665"/>
        <dbReference type="Rhea" id="RHEA-COMP:9636"/>
        <dbReference type="Rhea" id="RHEA-COMP:9685"/>
        <dbReference type="Rhea" id="RHEA-COMP:9752"/>
        <dbReference type="Rhea" id="RHEA-COMP:9928"/>
        <dbReference type="ChEBI" id="CHEBI:15378"/>
        <dbReference type="ChEBI" id="CHEBI:29969"/>
        <dbReference type="ChEBI" id="CHEBI:64479"/>
        <dbReference type="ChEBI" id="CHEBI:78463"/>
        <dbReference type="ChEBI" id="CHEBI:78809"/>
        <dbReference type="EC" id="2.3.1.181"/>
    </reaction>
</comment>
<comment type="similarity">
    <text evidence="5 6">Belongs to the LipB family.</text>
</comment>
<evidence type="ECO:0000256" key="5">
    <source>
        <dbReference type="HAMAP-Rule" id="MF_00013"/>
    </source>
</evidence>
<dbReference type="Gene3D" id="3.30.930.10">
    <property type="entry name" value="Bira Bifunctional Protein, Domain 2"/>
    <property type="match status" value="1"/>
</dbReference>
<dbReference type="PANTHER" id="PTHR10993">
    <property type="entry name" value="OCTANOYLTRANSFERASE"/>
    <property type="match status" value="1"/>
</dbReference>
<dbReference type="NCBIfam" id="NF010925">
    <property type="entry name" value="PRK14345.1"/>
    <property type="match status" value="1"/>
</dbReference>
<dbReference type="PIRSF" id="PIRSF016262">
    <property type="entry name" value="LPLase"/>
    <property type="match status" value="1"/>
</dbReference>
<dbReference type="GO" id="GO:0005737">
    <property type="term" value="C:cytoplasm"/>
    <property type="evidence" value="ECO:0007669"/>
    <property type="project" value="UniProtKB-SubCell"/>
</dbReference>
<reference evidence="11" key="1">
    <citation type="submission" date="2020-08" db="EMBL/GenBank/DDBJ databases">
        <title>Sequencing the genomes of 1000 actinobacteria strains.</title>
        <authorList>
            <person name="Klenk H.-P."/>
        </authorList>
    </citation>
    <scope>NUCLEOTIDE SEQUENCE</scope>
    <source>
        <strain evidence="11">DSM 10695</strain>
    </source>
</reference>
<evidence type="ECO:0000259" key="10">
    <source>
        <dbReference type="PROSITE" id="PS51733"/>
    </source>
</evidence>
<comment type="caution">
    <text evidence="11">The sequence shown here is derived from an EMBL/GenBank/DDBJ whole genome shotgun (WGS) entry which is preliminary data.</text>
</comment>
<keyword evidence="12" id="KW-1185">Reference proteome</keyword>
<comment type="caution">
    <text evidence="5">Lacks conserved residue(s) required for the propagation of feature annotation.</text>
</comment>
<dbReference type="SUPFAM" id="SSF55681">
    <property type="entry name" value="Class II aaRS and biotin synthetases"/>
    <property type="match status" value="1"/>
</dbReference>
<evidence type="ECO:0000256" key="9">
    <source>
        <dbReference type="PIRSR" id="PIRSR016262-3"/>
    </source>
</evidence>
<dbReference type="InterPro" id="IPR004143">
    <property type="entry name" value="BPL_LPL_catalytic"/>
</dbReference>
<dbReference type="InterPro" id="IPR045864">
    <property type="entry name" value="aa-tRNA-synth_II/BPL/LPL"/>
</dbReference>
<dbReference type="EC" id="2.3.1.181" evidence="5 6"/>